<name>A0A0C1L7J0_9BACT</name>
<dbReference type="Proteomes" id="UP000031408">
    <property type="component" value="Unassembled WGS sequence"/>
</dbReference>
<sequence length="580" mass="64735">MLKLIFTLVLVVNYGILSGQDIEFEISTASDGGGINFHKNLSTETFKSPVPSLHIKCKSAGSQKTFTLVANGKSCSDFKCDNGKELKCSDLSDLRDIKLEIRESGRKLTEFTLLSSREFDVKVSASTPVVEFTDNVSVNEYAVEINDFIIKKKSPKNTGESYSININGKPTGKKFTDDGTEFKYTSTEDLRGANIAIVDSKTEHTYLDFMFKKKEGTGEEGGGNGGDGGDGGAVSGKFPATSAIQEIQKDYPSLVATQFGLQVPNGNRKTSYSGRKYVHIFLDQFGNNIFSTIPQGISNRQYVVHIYYFQPKNDPNTISYSLNQTAGEFQDALVFNNAGQAGMSLFAKEDIHYEWATKEFLLRTSTTNIQFDVIRTFIKSQSAQKYEYETQTLKSYTIAMSKVYHGSFDIGLINTTLKNPTYEFVASPTNSSEKVVKEVEGSNRGVVTVMATFYTSPVVLIESLFKGKEIPNYKLTGRNFLEDHKIYERIFPAIGVGFTDKTLENLFFGFNWEFARGGAIFVGAHYGKVNVFNAPAGFEFEKSPITEDQFNLYKNNEWKVDFAFGINVDMLIIRNLFRTP</sequence>
<proteinExistence type="predicted"/>
<dbReference type="STRING" id="1349421.OI18_06335"/>
<accession>A0A0C1L7J0</accession>
<keyword evidence="2" id="KW-1185">Reference proteome</keyword>
<comment type="caution">
    <text evidence="1">The sequence shown here is derived from an EMBL/GenBank/DDBJ whole genome shotgun (WGS) entry which is preliminary data.</text>
</comment>
<evidence type="ECO:0000313" key="1">
    <source>
        <dbReference type="EMBL" id="KIC95491.1"/>
    </source>
</evidence>
<organism evidence="1 2">
    <name type="scientific">Flavihumibacter solisilvae</name>
    <dbReference type="NCBI Taxonomy" id="1349421"/>
    <lineage>
        <taxon>Bacteria</taxon>
        <taxon>Pseudomonadati</taxon>
        <taxon>Bacteroidota</taxon>
        <taxon>Chitinophagia</taxon>
        <taxon>Chitinophagales</taxon>
        <taxon>Chitinophagaceae</taxon>
        <taxon>Flavihumibacter</taxon>
    </lineage>
</organism>
<dbReference type="EMBL" id="JSVC01000006">
    <property type="protein sequence ID" value="KIC95491.1"/>
    <property type="molecule type" value="Genomic_DNA"/>
</dbReference>
<dbReference type="AlphaFoldDB" id="A0A0C1L7J0"/>
<protein>
    <submittedName>
        <fullName evidence="1">Uncharacterized protein</fullName>
    </submittedName>
</protein>
<dbReference type="OrthoDB" id="1442641at2"/>
<dbReference type="RefSeq" id="WP_039138118.1">
    <property type="nucleotide sequence ID" value="NZ_JSVC01000006.1"/>
</dbReference>
<gene>
    <name evidence="1" type="ORF">OI18_06335</name>
</gene>
<evidence type="ECO:0000313" key="2">
    <source>
        <dbReference type="Proteomes" id="UP000031408"/>
    </source>
</evidence>
<reference evidence="1 2" key="1">
    <citation type="submission" date="2014-11" db="EMBL/GenBank/DDBJ databases">
        <title>Genome sequence of Flavihumibacter solisilvae 3-3.</title>
        <authorList>
            <person name="Zhou G."/>
            <person name="Li M."/>
            <person name="Wang G."/>
        </authorList>
    </citation>
    <scope>NUCLEOTIDE SEQUENCE [LARGE SCALE GENOMIC DNA]</scope>
    <source>
        <strain evidence="1 2">3-3</strain>
    </source>
</reference>